<reference evidence="1" key="1">
    <citation type="thesis" date="2020" institute="ProQuest LLC" country="789 East Eisenhower Parkway, Ann Arbor, MI, USA">
        <title>Comparative Genomics and Chromosome Evolution.</title>
        <authorList>
            <person name="Mudd A.B."/>
        </authorList>
    </citation>
    <scope>NUCLEOTIDE SEQUENCE</scope>
    <source>
        <strain evidence="1">Female2</strain>
        <tissue evidence="1">Blood</tissue>
    </source>
</reference>
<dbReference type="Proteomes" id="UP000812440">
    <property type="component" value="Chromosome 9"/>
</dbReference>
<sequence length="84" mass="9752">MLNHRQITVIAMFGCGHSNDNKTTLSQQQNSPNNHYSLNMLEKTLPILAKWNFVVVNNTNKLKAFPAFSKYKYLPNLLAHYKMR</sequence>
<evidence type="ECO:0000313" key="1">
    <source>
        <dbReference type="EMBL" id="KAG8433157.1"/>
    </source>
</evidence>
<organism evidence="1 2">
    <name type="scientific">Hymenochirus boettgeri</name>
    <name type="common">Congo dwarf clawed frog</name>
    <dbReference type="NCBI Taxonomy" id="247094"/>
    <lineage>
        <taxon>Eukaryota</taxon>
        <taxon>Metazoa</taxon>
        <taxon>Chordata</taxon>
        <taxon>Craniata</taxon>
        <taxon>Vertebrata</taxon>
        <taxon>Euteleostomi</taxon>
        <taxon>Amphibia</taxon>
        <taxon>Batrachia</taxon>
        <taxon>Anura</taxon>
        <taxon>Pipoidea</taxon>
        <taxon>Pipidae</taxon>
        <taxon>Pipinae</taxon>
        <taxon>Hymenochirus</taxon>
    </lineage>
</organism>
<protein>
    <submittedName>
        <fullName evidence="1">Uncharacterized protein</fullName>
    </submittedName>
</protein>
<evidence type="ECO:0000313" key="2">
    <source>
        <dbReference type="Proteomes" id="UP000812440"/>
    </source>
</evidence>
<dbReference type="EMBL" id="JAACNH010000009">
    <property type="protein sequence ID" value="KAG8433157.1"/>
    <property type="molecule type" value="Genomic_DNA"/>
</dbReference>
<gene>
    <name evidence="1" type="ORF">GDO86_017445</name>
</gene>
<accession>A0A8T2INI6</accession>
<proteinExistence type="predicted"/>
<dbReference type="AlphaFoldDB" id="A0A8T2INI6"/>
<name>A0A8T2INI6_9PIPI</name>
<comment type="caution">
    <text evidence="1">The sequence shown here is derived from an EMBL/GenBank/DDBJ whole genome shotgun (WGS) entry which is preliminary data.</text>
</comment>
<keyword evidence="2" id="KW-1185">Reference proteome</keyword>